<name>A0A485LQC7_9STRA</name>
<organism evidence="8 9">
    <name type="scientific">Aphanomyces stellatus</name>
    <dbReference type="NCBI Taxonomy" id="120398"/>
    <lineage>
        <taxon>Eukaryota</taxon>
        <taxon>Sar</taxon>
        <taxon>Stramenopiles</taxon>
        <taxon>Oomycota</taxon>
        <taxon>Saprolegniomycetes</taxon>
        <taxon>Saprolegniales</taxon>
        <taxon>Verrucalvaceae</taxon>
        <taxon>Aphanomyces</taxon>
    </lineage>
</organism>
<keyword evidence="9" id="KW-1185">Reference proteome</keyword>
<keyword evidence="3 5" id="KW-1133">Transmembrane helix</keyword>
<evidence type="ECO:0000256" key="5">
    <source>
        <dbReference type="SAM" id="Phobius"/>
    </source>
</evidence>
<evidence type="ECO:0000256" key="2">
    <source>
        <dbReference type="ARBA" id="ARBA00022692"/>
    </source>
</evidence>
<dbReference type="EMBL" id="CAADRA010007413">
    <property type="protein sequence ID" value="VFU00965.1"/>
    <property type="molecule type" value="Genomic_DNA"/>
</dbReference>
<sequence>MAASSSPMAIVVSCFQWQNITWLLRRLKFYMLINSFVCAVTAAVVVLQATFGSHHHVLVGMYVGALVRIACMIGWFEWISTFKAKIYGNKRIRLTPPQQLAILCHIALVVVPTEMTTLVVGTSSAIDTSITYKSFLEEYAYFLPKSLVLELVFDFVHYAVHYTCHQIPVLYKHVHKQHHMHLHPSPLSTYEESAIDLFLTNVVPMAIAFAVGPALSSHQLQLVLAYKTYVEVAGHSGLDIKGMSFPQMPLVQCLSICIRVHDHDLHHTHPAFNFAKRFSVWDRLFGTFKPASSVS</sequence>
<dbReference type="Proteomes" id="UP000332933">
    <property type="component" value="Unassembled WGS sequence"/>
</dbReference>
<feature type="domain" description="Fatty acid hydroxylase" evidence="6">
    <location>
        <begin position="148"/>
        <end position="287"/>
    </location>
</feature>
<dbReference type="AlphaFoldDB" id="A0A485LQC7"/>
<comment type="subcellular location">
    <subcellularLocation>
        <location evidence="1">Membrane</location>
    </subcellularLocation>
</comment>
<accession>A0A485LQC7</accession>
<dbReference type="GO" id="GO:0016491">
    <property type="term" value="F:oxidoreductase activity"/>
    <property type="evidence" value="ECO:0007669"/>
    <property type="project" value="InterPro"/>
</dbReference>
<gene>
    <name evidence="8" type="primary">Aste57867_24325</name>
    <name evidence="7" type="ORF">As57867_024250</name>
    <name evidence="8" type="ORF">ASTE57867_24325</name>
</gene>
<feature type="transmembrane region" description="Helical" evidence="5">
    <location>
        <begin position="29"/>
        <end position="51"/>
    </location>
</feature>
<evidence type="ECO:0000313" key="8">
    <source>
        <dbReference type="EMBL" id="VFU00965.1"/>
    </source>
</evidence>
<dbReference type="EMBL" id="VJMH01007387">
    <property type="protein sequence ID" value="KAF0683619.1"/>
    <property type="molecule type" value="Genomic_DNA"/>
</dbReference>
<reference evidence="8 9" key="1">
    <citation type="submission" date="2019-03" db="EMBL/GenBank/DDBJ databases">
        <authorList>
            <person name="Gaulin E."/>
            <person name="Dumas B."/>
        </authorList>
    </citation>
    <scope>NUCLEOTIDE SEQUENCE [LARGE SCALE GENOMIC DNA]</scope>
    <source>
        <strain evidence="8">CBS 568.67</strain>
    </source>
</reference>
<dbReference type="Pfam" id="PF04116">
    <property type="entry name" value="FA_hydroxylase"/>
    <property type="match status" value="1"/>
</dbReference>
<evidence type="ECO:0000256" key="3">
    <source>
        <dbReference type="ARBA" id="ARBA00022989"/>
    </source>
</evidence>
<evidence type="ECO:0000259" key="6">
    <source>
        <dbReference type="Pfam" id="PF04116"/>
    </source>
</evidence>
<dbReference type="PANTHER" id="PTHR11863">
    <property type="entry name" value="STEROL DESATURASE"/>
    <property type="match status" value="1"/>
</dbReference>
<dbReference type="GO" id="GO:0016020">
    <property type="term" value="C:membrane"/>
    <property type="evidence" value="ECO:0007669"/>
    <property type="project" value="UniProtKB-SubCell"/>
</dbReference>
<protein>
    <submittedName>
        <fullName evidence="8">Aste57867_24325 protein</fullName>
    </submittedName>
</protein>
<dbReference type="InterPro" id="IPR050307">
    <property type="entry name" value="Sterol_Desaturase_Related"/>
</dbReference>
<dbReference type="InterPro" id="IPR006694">
    <property type="entry name" value="Fatty_acid_hydroxylase"/>
</dbReference>
<dbReference type="OrthoDB" id="6354873at2759"/>
<evidence type="ECO:0000313" key="9">
    <source>
        <dbReference type="Proteomes" id="UP000332933"/>
    </source>
</evidence>
<evidence type="ECO:0000256" key="4">
    <source>
        <dbReference type="ARBA" id="ARBA00023136"/>
    </source>
</evidence>
<proteinExistence type="predicted"/>
<dbReference type="GO" id="GO:0005506">
    <property type="term" value="F:iron ion binding"/>
    <property type="evidence" value="ECO:0007669"/>
    <property type="project" value="InterPro"/>
</dbReference>
<reference evidence="7" key="2">
    <citation type="submission" date="2019-06" db="EMBL/GenBank/DDBJ databases">
        <title>Genomics analysis of Aphanomyces spp. identifies a new class of oomycete effector associated with host adaptation.</title>
        <authorList>
            <person name="Gaulin E."/>
        </authorList>
    </citation>
    <scope>NUCLEOTIDE SEQUENCE</scope>
    <source>
        <strain evidence="7">CBS 578.67</strain>
    </source>
</reference>
<keyword evidence="4 5" id="KW-0472">Membrane</keyword>
<evidence type="ECO:0000313" key="7">
    <source>
        <dbReference type="EMBL" id="KAF0683619.1"/>
    </source>
</evidence>
<feature type="transmembrane region" description="Helical" evidence="5">
    <location>
        <begin position="100"/>
        <end position="121"/>
    </location>
</feature>
<dbReference type="GO" id="GO:0008610">
    <property type="term" value="P:lipid biosynthetic process"/>
    <property type="evidence" value="ECO:0007669"/>
    <property type="project" value="InterPro"/>
</dbReference>
<feature type="transmembrane region" description="Helical" evidence="5">
    <location>
        <begin position="57"/>
        <end position="79"/>
    </location>
</feature>
<evidence type="ECO:0000256" key="1">
    <source>
        <dbReference type="ARBA" id="ARBA00004370"/>
    </source>
</evidence>
<keyword evidence="2 5" id="KW-0812">Transmembrane</keyword>